<organism evidence="1 2">
    <name type="scientific">Shewanella violacea (strain JCM 10179 / CIP 106290 / LMG 19151 / DSS12)</name>
    <dbReference type="NCBI Taxonomy" id="637905"/>
    <lineage>
        <taxon>Bacteria</taxon>
        <taxon>Pseudomonadati</taxon>
        <taxon>Pseudomonadota</taxon>
        <taxon>Gammaproteobacteria</taxon>
        <taxon>Alteromonadales</taxon>
        <taxon>Shewanellaceae</taxon>
        <taxon>Shewanella</taxon>
    </lineage>
</organism>
<proteinExistence type="predicted"/>
<evidence type="ECO:0000313" key="1">
    <source>
        <dbReference type="EMBL" id="BAJ00834.1"/>
    </source>
</evidence>
<dbReference type="EMBL" id="AP011177">
    <property type="protein sequence ID" value="BAJ00834.1"/>
    <property type="molecule type" value="Genomic_DNA"/>
</dbReference>
<dbReference type="AlphaFoldDB" id="D4ZGN5"/>
<protein>
    <submittedName>
        <fullName evidence="1">Uncharacterized protein</fullName>
    </submittedName>
</protein>
<evidence type="ECO:0000313" key="2">
    <source>
        <dbReference type="Proteomes" id="UP000002350"/>
    </source>
</evidence>
<sequence length="45" mass="4941">MPPELVNTGSGGNHTRLIMGADIVVKIPYPLINNHTELIKKSRKS</sequence>
<gene>
    <name evidence="1" type="ordered locus">SVI_0863</name>
</gene>
<dbReference type="KEGG" id="svo:SVI_0863"/>
<keyword evidence="2" id="KW-1185">Reference proteome</keyword>
<reference evidence="2" key="1">
    <citation type="journal article" date="2010" name="Mol. Biosyst.">
        <title>Complete genome sequence and comparative analysis of Shewanella violacea, a psychrophilic and piezophilic bacterium from deep sea floor sediments.</title>
        <authorList>
            <person name="Aono E."/>
            <person name="Baba T."/>
            <person name="Ara T."/>
            <person name="Nishi T."/>
            <person name="Nakamichi T."/>
            <person name="Inamoto E."/>
            <person name="Toyonaga H."/>
            <person name="Hasegawa M."/>
            <person name="Takai Y."/>
            <person name="Okumura Y."/>
            <person name="Baba M."/>
            <person name="Tomita M."/>
            <person name="Kato C."/>
            <person name="Oshima T."/>
            <person name="Nakasone K."/>
            <person name="Mori H."/>
        </authorList>
    </citation>
    <scope>NUCLEOTIDE SEQUENCE [LARGE SCALE GENOMIC DNA]</scope>
    <source>
        <strain evidence="2">JCM 10179 / CIP 106290 / LMG 19151 / DSS12</strain>
    </source>
</reference>
<dbReference type="STRING" id="637905.SVI_0863"/>
<accession>D4ZGN5</accession>
<name>D4ZGN5_SHEVD</name>
<dbReference type="Proteomes" id="UP000002350">
    <property type="component" value="Chromosome"/>
</dbReference>
<dbReference type="HOGENOM" id="CLU_3205230_0_0_6"/>